<protein>
    <submittedName>
        <fullName evidence="2">Uncharacterized protein</fullName>
    </submittedName>
</protein>
<evidence type="ECO:0000256" key="1">
    <source>
        <dbReference type="SAM" id="MobiDB-lite"/>
    </source>
</evidence>
<reference evidence="2 3" key="1">
    <citation type="journal article" date="2020" name="bioRxiv">
        <title>Sequence and annotation of 42 cannabis genomes reveals extensive copy number variation in cannabinoid synthesis and pathogen resistance genes.</title>
        <authorList>
            <person name="Mckernan K.J."/>
            <person name="Helbert Y."/>
            <person name="Kane L.T."/>
            <person name="Ebling H."/>
            <person name="Zhang L."/>
            <person name="Liu B."/>
            <person name="Eaton Z."/>
            <person name="Mclaughlin S."/>
            <person name="Kingan S."/>
            <person name="Baybayan P."/>
            <person name="Concepcion G."/>
            <person name="Jordan M."/>
            <person name="Riva A."/>
            <person name="Barbazuk W."/>
            <person name="Harkins T."/>
        </authorList>
    </citation>
    <scope>NUCLEOTIDE SEQUENCE [LARGE SCALE GENOMIC DNA]</scope>
    <source>
        <strain evidence="3">cv. Jamaican Lion 4</strain>
        <tissue evidence="2">Leaf</tissue>
    </source>
</reference>
<sequence>MAHNGLLVPAEARISPQSHWTVFDGTVKAFPLSPDALMVDINSAISNLEFSRATALLESRSPPPPSSSSSSPSKKKSFDSSKVAQNYDARMADEAFTAGCTAFNAGKHDEALRCLNVSLSKCPPECCIYFSAHKANTKFYVSTFSSLNKMTVLCHEVHSNPSKGCKFLAACLKEAFSNCHNFGGRISTLGQDEEYPTSDFDDEEEEVVSAIRSGALEKLKKKPILMSSDNFSWVYYSPITRQLYISSKGLEQKEDDSNEDYEKEEFLSVKSCFSCCSSVAASKDVFLSVNTSFSHCPSPIELDLKEYQRRSIIQEFCHCEGWPFGLCRKVVLLPPLPKSPSESWSWHKGTTKMVKLTY</sequence>
<comment type="caution">
    <text evidence="2">The sequence shown here is derived from an EMBL/GenBank/DDBJ whole genome shotgun (WGS) entry which is preliminary data.</text>
</comment>
<dbReference type="Proteomes" id="UP000583929">
    <property type="component" value="Unassembled WGS sequence"/>
</dbReference>
<evidence type="ECO:0000313" key="2">
    <source>
        <dbReference type="EMBL" id="KAF4354989.1"/>
    </source>
</evidence>
<feature type="region of interest" description="Disordered" evidence="1">
    <location>
        <begin position="57"/>
        <end position="79"/>
    </location>
</feature>
<dbReference type="AlphaFoldDB" id="A0A7J6EBC6"/>
<dbReference type="PANTHER" id="PTHR36324">
    <property type="entry name" value="OS09G0460100 PROTEIN"/>
    <property type="match status" value="1"/>
</dbReference>
<keyword evidence="3" id="KW-1185">Reference proteome</keyword>
<evidence type="ECO:0000313" key="3">
    <source>
        <dbReference type="Proteomes" id="UP000583929"/>
    </source>
</evidence>
<proteinExistence type="predicted"/>
<gene>
    <name evidence="2" type="ORF">G4B88_008464</name>
</gene>
<name>A0A7J6EBC6_CANSA</name>
<organism evidence="2 3">
    <name type="scientific">Cannabis sativa</name>
    <name type="common">Hemp</name>
    <name type="synonym">Marijuana</name>
    <dbReference type="NCBI Taxonomy" id="3483"/>
    <lineage>
        <taxon>Eukaryota</taxon>
        <taxon>Viridiplantae</taxon>
        <taxon>Streptophyta</taxon>
        <taxon>Embryophyta</taxon>
        <taxon>Tracheophyta</taxon>
        <taxon>Spermatophyta</taxon>
        <taxon>Magnoliopsida</taxon>
        <taxon>eudicotyledons</taxon>
        <taxon>Gunneridae</taxon>
        <taxon>Pentapetalae</taxon>
        <taxon>rosids</taxon>
        <taxon>fabids</taxon>
        <taxon>Rosales</taxon>
        <taxon>Cannabaceae</taxon>
        <taxon>Cannabis</taxon>
    </lineage>
</organism>
<accession>A0A7J6EBC6</accession>
<dbReference type="EMBL" id="JAATIQ010000463">
    <property type="protein sequence ID" value="KAF4354989.1"/>
    <property type="molecule type" value="Genomic_DNA"/>
</dbReference>
<dbReference type="PANTHER" id="PTHR36324:SF1">
    <property type="entry name" value="OS09G0460100 PROTEIN"/>
    <property type="match status" value="1"/>
</dbReference>